<name>A0ABV5V295_9MICO</name>
<proteinExistence type="predicted"/>
<evidence type="ECO:0000313" key="2">
    <source>
        <dbReference type="EMBL" id="MFB9731848.1"/>
    </source>
</evidence>
<dbReference type="PANTHER" id="PTHR34875">
    <property type="entry name" value="UPF0237 PROTEIN MJ1558"/>
    <property type="match status" value="1"/>
</dbReference>
<accession>A0ABV5V295</accession>
<dbReference type="PANTHER" id="PTHR34875:SF6">
    <property type="entry name" value="UPF0237 PROTEIN MJ1558"/>
    <property type="match status" value="1"/>
</dbReference>
<dbReference type="EMBL" id="JBHMAX010000014">
    <property type="protein sequence ID" value="MFB9731848.1"/>
    <property type="molecule type" value="Genomic_DNA"/>
</dbReference>
<comment type="caution">
    <text evidence="2">The sequence shown here is derived from an EMBL/GenBank/DDBJ whole genome shotgun (WGS) entry which is preliminary data.</text>
</comment>
<dbReference type="InterPro" id="IPR050990">
    <property type="entry name" value="UPF0237/GcvR_regulator"/>
</dbReference>
<evidence type="ECO:0000259" key="1">
    <source>
        <dbReference type="PROSITE" id="PS51671"/>
    </source>
</evidence>
<dbReference type="Gene3D" id="3.30.70.260">
    <property type="match status" value="2"/>
</dbReference>
<organism evidence="2 3">
    <name type="scientific">Ornithinimicrobium kibberense</name>
    <dbReference type="NCBI Taxonomy" id="282060"/>
    <lineage>
        <taxon>Bacteria</taxon>
        <taxon>Bacillati</taxon>
        <taxon>Actinomycetota</taxon>
        <taxon>Actinomycetes</taxon>
        <taxon>Micrococcales</taxon>
        <taxon>Ornithinimicrobiaceae</taxon>
        <taxon>Ornithinimicrobium</taxon>
    </lineage>
</organism>
<dbReference type="CDD" id="cd04869">
    <property type="entry name" value="ACT_GcvR_2"/>
    <property type="match status" value="1"/>
</dbReference>
<feature type="domain" description="ACT" evidence="1">
    <location>
        <begin position="6"/>
        <end position="78"/>
    </location>
</feature>
<keyword evidence="3" id="KW-1185">Reference proteome</keyword>
<sequence length="180" mass="18704">MRTQLVLTVVGDDRSGLVQALADVVDQHGGNWEESRLGELAGTFAGVVVVSVPQERAEDLRAALEPLAGLLEVSVRPGGTPVDEGGGPGRPVLVEIMGNDQPGIVRSISTVLADHGLNVAEMETRTVEAPMAGGQLFEATVVATVPEGTDADALQADLERLAGEIQVEVTFRGTEDLADG</sequence>
<gene>
    <name evidence="2" type="ORF">ACFFN0_07320</name>
</gene>
<dbReference type="Proteomes" id="UP001589613">
    <property type="component" value="Unassembled WGS sequence"/>
</dbReference>
<dbReference type="InterPro" id="IPR016867">
    <property type="entry name" value="GcvR"/>
</dbReference>
<dbReference type="SUPFAM" id="SSF55021">
    <property type="entry name" value="ACT-like"/>
    <property type="match status" value="2"/>
</dbReference>
<dbReference type="Pfam" id="PF01842">
    <property type="entry name" value="ACT"/>
    <property type="match status" value="1"/>
</dbReference>
<dbReference type="InterPro" id="IPR045865">
    <property type="entry name" value="ACT-like_dom_sf"/>
</dbReference>
<dbReference type="Pfam" id="PF13740">
    <property type="entry name" value="ACT_6"/>
    <property type="match status" value="1"/>
</dbReference>
<reference evidence="2 3" key="1">
    <citation type="submission" date="2024-09" db="EMBL/GenBank/DDBJ databases">
        <authorList>
            <person name="Sun Q."/>
            <person name="Mori K."/>
        </authorList>
    </citation>
    <scope>NUCLEOTIDE SEQUENCE [LARGE SCALE GENOMIC DNA]</scope>
    <source>
        <strain evidence="2 3">JCM 12763</strain>
    </source>
</reference>
<protein>
    <submittedName>
        <fullName evidence="2">Glycine cleavage system protein R</fullName>
    </submittedName>
</protein>
<evidence type="ECO:0000313" key="3">
    <source>
        <dbReference type="Proteomes" id="UP001589613"/>
    </source>
</evidence>
<dbReference type="InterPro" id="IPR002912">
    <property type="entry name" value="ACT_dom"/>
</dbReference>
<dbReference type="PIRSF" id="PIRSF028103">
    <property type="entry name" value="GcvR"/>
    <property type="match status" value="1"/>
</dbReference>
<dbReference type="RefSeq" id="WP_141338216.1">
    <property type="nucleotide sequence ID" value="NZ_JBHMAX010000014.1"/>
</dbReference>
<feature type="domain" description="ACT" evidence="1">
    <location>
        <begin position="93"/>
        <end position="172"/>
    </location>
</feature>
<dbReference type="PROSITE" id="PS51671">
    <property type="entry name" value="ACT"/>
    <property type="match status" value="2"/>
</dbReference>